<dbReference type="GO" id="GO:0016301">
    <property type="term" value="F:kinase activity"/>
    <property type="evidence" value="ECO:0007669"/>
    <property type="project" value="UniProtKB-KW"/>
</dbReference>
<proteinExistence type="predicted"/>
<feature type="transmembrane region" description="Helical" evidence="9">
    <location>
        <begin position="51"/>
        <end position="72"/>
    </location>
</feature>
<evidence type="ECO:0000256" key="7">
    <source>
        <dbReference type="ARBA" id="ARBA00022840"/>
    </source>
</evidence>
<dbReference type="Pfam" id="PF02518">
    <property type="entry name" value="HATPase_c"/>
    <property type="match status" value="1"/>
</dbReference>
<keyword evidence="8" id="KW-0902">Two-component regulatory system</keyword>
<keyword evidence="6 12" id="KW-0418">Kinase</keyword>
<feature type="domain" description="Histidine kinase/HSP90-like ATPase" evidence="10">
    <location>
        <begin position="294"/>
        <end position="389"/>
    </location>
</feature>
<dbReference type="EC" id="2.7.13.3" evidence="2"/>
<dbReference type="Pfam" id="PF07730">
    <property type="entry name" value="HisKA_3"/>
    <property type="match status" value="1"/>
</dbReference>
<dbReference type="InterPro" id="IPR036890">
    <property type="entry name" value="HATPase_C_sf"/>
</dbReference>
<feature type="domain" description="Signal transduction histidine kinase subgroup 3 dimerisation and phosphoacceptor" evidence="11">
    <location>
        <begin position="177"/>
        <end position="241"/>
    </location>
</feature>
<feature type="transmembrane region" description="Helical" evidence="9">
    <location>
        <begin position="12"/>
        <end position="31"/>
    </location>
</feature>
<comment type="caution">
    <text evidence="12">The sequence shown here is derived from an EMBL/GenBank/DDBJ whole genome shotgun (WGS) entry which is preliminary data.</text>
</comment>
<dbReference type="InterPro" id="IPR003594">
    <property type="entry name" value="HATPase_dom"/>
</dbReference>
<comment type="catalytic activity">
    <reaction evidence="1">
        <text>ATP + protein L-histidine = ADP + protein N-phospho-L-histidine.</text>
        <dbReference type="EC" id="2.7.13.3"/>
    </reaction>
</comment>
<evidence type="ECO:0000313" key="12">
    <source>
        <dbReference type="EMBL" id="MBE1530616.1"/>
    </source>
</evidence>
<evidence type="ECO:0000313" key="13">
    <source>
        <dbReference type="Proteomes" id="UP000627838"/>
    </source>
</evidence>
<keyword evidence="3" id="KW-0597">Phosphoprotein</keyword>
<protein>
    <recommendedName>
        <fullName evidence="2">histidine kinase</fullName>
        <ecNumber evidence="2">2.7.13.3</ecNumber>
    </recommendedName>
</protein>
<dbReference type="Gene3D" id="3.30.565.10">
    <property type="entry name" value="Histidine kinase-like ATPase, C-terminal domain"/>
    <property type="match status" value="1"/>
</dbReference>
<keyword evidence="13" id="KW-1185">Reference proteome</keyword>
<feature type="transmembrane region" description="Helical" evidence="9">
    <location>
        <begin position="137"/>
        <end position="158"/>
    </location>
</feature>
<reference evidence="12 13" key="1">
    <citation type="submission" date="2020-10" db="EMBL/GenBank/DDBJ databases">
        <title>Sequencing the genomes of 1000 actinobacteria strains.</title>
        <authorList>
            <person name="Klenk H.-P."/>
        </authorList>
    </citation>
    <scope>NUCLEOTIDE SEQUENCE [LARGE SCALE GENOMIC DNA]</scope>
    <source>
        <strain evidence="12 13">DSM 46744</strain>
    </source>
</reference>
<dbReference type="InterPro" id="IPR011712">
    <property type="entry name" value="Sig_transdc_His_kin_sub3_dim/P"/>
</dbReference>
<evidence type="ECO:0000256" key="5">
    <source>
        <dbReference type="ARBA" id="ARBA00022741"/>
    </source>
</evidence>
<sequence length="394" mass="40934">MRRVAERWRVPVAVPAALAVAASGFAAYPYGPVVSVPAAVAALAVLVPYRGVPAGAVTAVTVAVSLAASLLYRGPQAPIGVYCLVEVPALLVLIGRVVRREPPRGAAVLGAGLTAAMLGLSMRAAMRSPMPARVEALAVGSVLFLLLVACAVGVGLYLRGLDVRRVRAVAEARRSQRLALARDLHDFVAHEVTGIVLEAQAAQLRDLGTDESRGVQRRIEEAALRALDSMDETLRALRDPDDGPSGDLPPTRLYGLGDLPELVERFAGGGAPGAELAMDPALPGRLSREADGTAYRLVLEALTNVRRHARRATRVRVTVAAAAPAAVELRVRDDGGAGGHGGTAGLARVRRRAGGTGLAELDARVRAHGGTLTAGPDGDGWTVVCVLPTGRVRD</sequence>
<dbReference type="PANTHER" id="PTHR24421">
    <property type="entry name" value="NITRATE/NITRITE SENSOR PROTEIN NARX-RELATED"/>
    <property type="match status" value="1"/>
</dbReference>
<keyword evidence="4" id="KW-0808">Transferase</keyword>
<keyword evidence="9" id="KW-0472">Membrane</keyword>
<dbReference type="RefSeq" id="WP_192757604.1">
    <property type="nucleotide sequence ID" value="NZ_JADBDZ010000001.1"/>
</dbReference>
<gene>
    <name evidence="12" type="ORF">H4W34_000449</name>
</gene>
<feature type="transmembrane region" description="Helical" evidence="9">
    <location>
        <begin position="79"/>
        <end position="98"/>
    </location>
</feature>
<keyword evidence="9" id="KW-1133">Transmembrane helix</keyword>
<evidence type="ECO:0000256" key="4">
    <source>
        <dbReference type="ARBA" id="ARBA00022679"/>
    </source>
</evidence>
<evidence type="ECO:0000256" key="1">
    <source>
        <dbReference type="ARBA" id="ARBA00000085"/>
    </source>
</evidence>
<keyword evidence="9" id="KW-0812">Transmembrane</keyword>
<name>A0ABR9JJ82_9ACTN</name>
<dbReference type="SUPFAM" id="SSF55874">
    <property type="entry name" value="ATPase domain of HSP90 chaperone/DNA topoisomerase II/histidine kinase"/>
    <property type="match status" value="1"/>
</dbReference>
<accession>A0ABR9JJ82</accession>
<evidence type="ECO:0000256" key="8">
    <source>
        <dbReference type="ARBA" id="ARBA00023012"/>
    </source>
</evidence>
<dbReference type="PANTHER" id="PTHR24421:SF10">
    <property type="entry name" value="NITRATE_NITRITE SENSOR PROTEIN NARQ"/>
    <property type="match status" value="1"/>
</dbReference>
<dbReference type="Gene3D" id="1.20.5.1930">
    <property type="match status" value="1"/>
</dbReference>
<evidence type="ECO:0000259" key="10">
    <source>
        <dbReference type="Pfam" id="PF02518"/>
    </source>
</evidence>
<evidence type="ECO:0000256" key="9">
    <source>
        <dbReference type="SAM" id="Phobius"/>
    </source>
</evidence>
<dbReference type="Proteomes" id="UP000627838">
    <property type="component" value="Unassembled WGS sequence"/>
</dbReference>
<dbReference type="EMBL" id="JADBDZ010000001">
    <property type="protein sequence ID" value="MBE1530616.1"/>
    <property type="molecule type" value="Genomic_DNA"/>
</dbReference>
<keyword evidence="5" id="KW-0547">Nucleotide-binding</keyword>
<keyword evidence="7" id="KW-0067">ATP-binding</keyword>
<dbReference type="InterPro" id="IPR050482">
    <property type="entry name" value="Sensor_HK_TwoCompSys"/>
</dbReference>
<organism evidence="12 13">
    <name type="scientific">Actinomadura algeriensis</name>
    <dbReference type="NCBI Taxonomy" id="1679523"/>
    <lineage>
        <taxon>Bacteria</taxon>
        <taxon>Bacillati</taxon>
        <taxon>Actinomycetota</taxon>
        <taxon>Actinomycetes</taxon>
        <taxon>Streptosporangiales</taxon>
        <taxon>Thermomonosporaceae</taxon>
        <taxon>Actinomadura</taxon>
    </lineage>
</organism>
<evidence type="ECO:0000256" key="6">
    <source>
        <dbReference type="ARBA" id="ARBA00022777"/>
    </source>
</evidence>
<evidence type="ECO:0000259" key="11">
    <source>
        <dbReference type="Pfam" id="PF07730"/>
    </source>
</evidence>
<evidence type="ECO:0000256" key="3">
    <source>
        <dbReference type="ARBA" id="ARBA00022553"/>
    </source>
</evidence>
<feature type="transmembrane region" description="Helical" evidence="9">
    <location>
        <begin position="104"/>
        <end position="125"/>
    </location>
</feature>
<evidence type="ECO:0000256" key="2">
    <source>
        <dbReference type="ARBA" id="ARBA00012438"/>
    </source>
</evidence>